<dbReference type="AlphaFoldDB" id="A0AAT9FQ39"/>
<name>A0AAT9FQ39_9BACT</name>
<reference evidence="1" key="1">
    <citation type="submission" date="2024-07" db="EMBL/GenBank/DDBJ databases">
        <title>Complete genome sequence of Verrucomicrobiaceae bacterium NT6N.</title>
        <authorList>
            <person name="Huang C."/>
            <person name="Takami H."/>
            <person name="Hamasaki K."/>
        </authorList>
    </citation>
    <scope>NUCLEOTIDE SEQUENCE</scope>
    <source>
        <strain evidence="1">NT6N</strain>
    </source>
</reference>
<dbReference type="EMBL" id="AP026866">
    <property type="protein sequence ID" value="BDS08012.1"/>
    <property type="molecule type" value="Genomic_DNA"/>
</dbReference>
<gene>
    <name evidence="1" type="ORF">NT6N_30520</name>
</gene>
<organism evidence="1">
    <name type="scientific">Oceaniferula spumae</name>
    <dbReference type="NCBI Taxonomy" id="2979115"/>
    <lineage>
        <taxon>Bacteria</taxon>
        <taxon>Pseudomonadati</taxon>
        <taxon>Verrucomicrobiota</taxon>
        <taxon>Verrucomicrobiia</taxon>
        <taxon>Verrucomicrobiales</taxon>
        <taxon>Verrucomicrobiaceae</taxon>
        <taxon>Oceaniferula</taxon>
    </lineage>
</organism>
<sequence>MRPNSLEVYNGGNKAIFLDPTTTYLLHSPLKGIPCDFFLKTPKLIRPEYFVAFL</sequence>
<proteinExistence type="predicted"/>
<accession>A0AAT9FQ39</accession>
<protein>
    <submittedName>
        <fullName evidence="1">Uncharacterized protein</fullName>
    </submittedName>
</protein>
<evidence type="ECO:0000313" key="1">
    <source>
        <dbReference type="EMBL" id="BDS08012.1"/>
    </source>
</evidence>
<dbReference type="KEGG" id="osu:NT6N_30520"/>